<dbReference type="PROSITE" id="PS00893">
    <property type="entry name" value="NUDIX_BOX"/>
    <property type="match status" value="1"/>
</dbReference>
<dbReference type="Gene3D" id="3.90.79.10">
    <property type="entry name" value="Nucleoside Triphosphate Pyrophosphohydrolase"/>
    <property type="match status" value="1"/>
</dbReference>
<evidence type="ECO:0000313" key="7">
    <source>
        <dbReference type="Proteomes" id="UP001291653"/>
    </source>
</evidence>
<dbReference type="PRINTS" id="PR00502">
    <property type="entry name" value="NUDIXFAMILY"/>
</dbReference>
<dbReference type="Proteomes" id="UP001291653">
    <property type="component" value="Unassembled WGS sequence"/>
</dbReference>
<dbReference type="PANTHER" id="PTHR43736:SF1">
    <property type="entry name" value="DIHYDRONEOPTERIN TRIPHOSPHATE DIPHOSPHATASE"/>
    <property type="match status" value="1"/>
</dbReference>
<dbReference type="EMBL" id="BSBI01000005">
    <property type="protein sequence ID" value="GLF95522.1"/>
    <property type="molecule type" value="Genomic_DNA"/>
</dbReference>
<feature type="domain" description="Nudix hydrolase" evidence="5">
    <location>
        <begin position="9"/>
        <end position="134"/>
    </location>
</feature>
<accession>A0ABQ5NYT2</accession>
<dbReference type="GO" id="GO:0016787">
    <property type="term" value="F:hydrolase activity"/>
    <property type="evidence" value="ECO:0007669"/>
    <property type="project" value="UniProtKB-KW"/>
</dbReference>
<organism evidence="6 7">
    <name type="scientific">Streptomyces yaizuensis</name>
    <dbReference type="NCBI Taxonomy" id="2989713"/>
    <lineage>
        <taxon>Bacteria</taxon>
        <taxon>Bacillati</taxon>
        <taxon>Actinomycetota</taxon>
        <taxon>Actinomycetes</taxon>
        <taxon>Kitasatosporales</taxon>
        <taxon>Streptomycetaceae</taxon>
        <taxon>Streptomyces</taxon>
    </lineage>
</organism>
<dbReference type="InterPro" id="IPR015797">
    <property type="entry name" value="NUDIX_hydrolase-like_dom_sf"/>
</dbReference>
<evidence type="ECO:0000256" key="3">
    <source>
        <dbReference type="RuleBase" id="RU003476"/>
    </source>
</evidence>
<dbReference type="RefSeq" id="WP_323447580.1">
    <property type="nucleotide sequence ID" value="NZ_BSBI01000005.1"/>
</dbReference>
<dbReference type="PROSITE" id="PS51462">
    <property type="entry name" value="NUDIX"/>
    <property type="match status" value="1"/>
</dbReference>
<sequence>MRKPAAGGDGTPAVAAGVILQDGCLLLVKRRMPEGSLIWQFPAGKVEQDESPRAAVVREVKEETGLVVAVMEELRERLHPATGVRIHYFACVIRSGTAHRAAPDEVEEIAWIPLRDVLHYIPDGLFPPVQHYLNTTAVPLEGPVAPDEPASRNGPLIGGLLGNRADSGDEAEPRNMIGRVTK</sequence>
<dbReference type="InterPro" id="IPR000086">
    <property type="entry name" value="NUDIX_hydrolase_dom"/>
</dbReference>
<reference evidence="6 7" key="1">
    <citation type="submission" date="2022-10" db="EMBL/GenBank/DDBJ databases">
        <title>Draft genome sequence of Streptomyces sp. YSPA8.</title>
        <authorList>
            <person name="Moriuchi R."/>
            <person name="Dohra H."/>
            <person name="Yamamura H."/>
            <person name="Kodani S."/>
        </authorList>
    </citation>
    <scope>NUCLEOTIDE SEQUENCE [LARGE SCALE GENOMIC DNA]</scope>
    <source>
        <strain evidence="6 7">YSPA8</strain>
    </source>
</reference>
<dbReference type="PANTHER" id="PTHR43736">
    <property type="entry name" value="ADP-RIBOSE PYROPHOSPHATASE"/>
    <property type="match status" value="1"/>
</dbReference>
<evidence type="ECO:0000256" key="1">
    <source>
        <dbReference type="ARBA" id="ARBA00005582"/>
    </source>
</evidence>
<evidence type="ECO:0000313" key="6">
    <source>
        <dbReference type="EMBL" id="GLF95522.1"/>
    </source>
</evidence>
<dbReference type="InterPro" id="IPR020084">
    <property type="entry name" value="NUDIX_hydrolase_CS"/>
</dbReference>
<dbReference type="CDD" id="cd02883">
    <property type="entry name" value="NUDIX_Hydrolase"/>
    <property type="match status" value="1"/>
</dbReference>
<comment type="similarity">
    <text evidence="1 3">Belongs to the Nudix hydrolase family.</text>
</comment>
<evidence type="ECO:0000256" key="2">
    <source>
        <dbReference type="ARBA" id="ARBA00022801"/>
    </source>
</evidence>
<name>A0ABQ5NYT2_9ACTN</name>
<evidence type="ECO:0000259" key="5">
    <source>
        <dbReference type="PROSITE" id="PS51462"/>
    </source>
</evidence>
<evidence type="ECO:0000256" key="4">
    <source>
        <dbReference type="SAM" id="MobiDB-lite"/>
    </source>
</evidence>
<protein>
    <submittedName>
        <fullName evidence="6">NUDIX hydrolase</fullName>
    </submittedName>
</protein>
<dbReference type="InterPro" id="IPR020476">
    <property type="entry name" value="Nudix_hydrolase"/>
</dbReference>
<feature type="region of interest" description="Disordered" evidence="4">
    <location>
        <begin position="148"/>
        <end position="182"/>
    </location>
</feature>
<comment type="caution">
    <text evidence="6">The sequence shown here is derived from an EMBL/GenBank/DDBJ whole genome shotgun (WGS) entry which is preliminary data.</text>
</comment>
<keyword evidence="2 3" id="KW-0378">Hydrolase</keyword>
<proteinExistence type="inferred from homology"/>
<gene>
    <name evidence="6" type="ORF">SYYSPA8_14515</name>
</gene>
<keyword evidence="7" id="KW-1185">Reference proteome</keyword>
<dbReference type="Pfam" id="PF00293">
    <property type="entry name" value="NUDIX"/>
    <property type="match status" value="1"/>
</dbReference>
<dbReference type="SUPFAM" id="SSF55811">
    <property type="entry name" value="Nudix"/>
    <property type="match status" value="1"/>
</dbReference>